<dbReference type="Pfam" id="PF14111">
    <property type="entry name" value="DUF4283"/>
    <property type="match status" value="1"/>
</dbReference>
<protein>
    <recommendedName>
        <fullName evidence="1">DUF4283 domain-containing protein</fullName>
    </recommendedName>
</protein>
<evidence type="ECO:0000313" key="3">
    <source>
        <dbReference type="Proteomes" id="UP001234989"/>
    </source>
</evidence>
<dbReference type="Proteomes" id="UP001234989">
    <property type="component" value="Chromosome 1"/>
</dbReference>
<name>A0AAF0PMS9_SOLVR</name>
<dbReference type="InterPro" id="IPR025558">
    <property type="entry name" value="DUF4283"/>
</dbReference>
<feature type="domain" description="DUF4283" evidence="1">
    <location>
        <begin position="107"/>
        <end position="176"/>
    </location>
</feature>
<dbReference type="AlphaFoldDB" id="A0AAF0PMS9"/>
<organism evidence="2 3">
    <name type="scientific">Solanum verrucosum</name>
    <dbReference type="NCBI Taxonomy" id="315347"/>
    <lineage>
        <taxon>Eukaryota</taxon>
        <taxon>Viridiplantae</taxon>
        <taxon>Streptophyta</taxon>
        <taxon>Embryophyta</taxon>
        <taxon>Tracheophyta</taxon>
        <taxon>Spermatophyta</taxon>
        <taxon>Magnoliopsida</taxon>
        <taxon>eudicotyledons</taxon>
        <taxon>Gunneridae</taxon>
        <taxon>Pentapetalae</taxon>
        <taxon>asterids</taxon>
        <taxon>lamiids</taxon>
        <taxon>Solanales</taxon>
        <taxon>Solanaceae</taxon>
        <taxon>Solanoideae</taxon>
        <taxon>Solaneae</taxon>
        <taxon>Solanum</taxon>
    </lineage>
</organism>
<keyword evidence="3" id="KW-1185">Reference proteome</keyword>
<dbReference type="EMBL" id="CP133612">
    <property type="protein sequence ID" value="WMV07247.1"/>
    <property type="molecule type" value="Genomic_DNA"/>
</dbReference>
<evidence type="ECO:0000313" key="2">
    <source>
        <dbReference type="EMBL" id="WMV07247.1"/>
    </source>
</evidence>
<dbReference type="PANTHER" id="PTHR34427">
    <property type="entry name" value="DUF4283 DOMAIN PROTEIN"/>
    <property type="match status" value="1"/>
</dbReference>
<evidence type="ECO:0000259" key="1">
    <source>
        <dbReference type="Pfam" id="PF14111"/>
    </source>
</evidence>
<gene>
    <name evidence="2" type="ORF">MTR67_000632</name>
</gene>
<accession>A0AAF0PMS9</accession>
<proteinExistence type="predicted"/>
<reference evidence="2" key="1">
    <citation type="submission" date="2023-08" db="EMBL/GenBank/DDBJ databases">
        <title>A de novo genome assembly of Solanum verrucosum Schlechtendal, a Mexican diploid species geographically isolated from the other diploid A-genome species in potato relatives.</title>
        <authorList>
            <person name="Hosaka K."/>
        </authorList>
    </citation>
    <scope>NUCLEOTIDE SEQUENCE</scope>
    <source>
        <tissue evidence="2">Young leaves</tissue>
    </source>
</reference>
<dbReference type="PANTHER" id="PTHR34427:SF10">
    <property type="entry name" value="DUF4283 DOMAIN-CONTAINING PROTEIN"/>
    <property type="match status" value="1"/>
</dbReference>
<sequence length="180" mass="20707">MYDRFVSLITGKGRERGVIKLPENAFNEGWELLADKINSFTNKDPTTTKVFTYTREVAHATNREKGRYKKMLGKKNKWTQKETKASTEMIDVAGEEVIKAKAQLADADLLSRCLVGHFSSKGEAPTRSDVRRCAHRTWKGAQGVLIYDMNRVTFLFEFQSRKEVEHVLIGKWRRQGDHLN</sequence>